<dbReference type="PROSITE" id="PS51257">
    <property type="entry name" value="PROKAR_LIPOPROTEIN"/>
    <property type="match status" value="1"/>
</dbReference>
<organism evidence="1 2">
    <name type="scientific">Pontiella desulfatans</name>
    <dbReference type="NCBI Taxonomy" id="2750659"/>
    <lineage>
        <taxon>Bacteria</taxon>
        <taxon>Pseudomonadati</taxon>
        <taxon>Kiritimatiellota</taxon>
        <taxon>Kiritimatiellia</taxon>
        <taxon>Kiritimatiellales</taxon>
        <taxon>Pontiellaceae</taxon>
        <taxon>Pontiella</taxon>
    </lineage>
</organism>
<evidence type="ECO:0008006" key="3">
    <source>
        <dbReference type="Google" id="ProtNLM"/>
    </source>
</evidence>
<sequence length="1018" mass="115194">MLKRHAVLLAIILLLCGCTETLGKQPEKINPAPVVEGNPAVDYPDLFSFVRASKDILAKRSIPQLKEHYDALLSDIGGWEKVKEIEALEMWMYGYQGKGVNCPNCQPKFTRNSYPLDLNQGKLVCTRCKEIIYPSEKFKANHTVSLTMHGESLEFDVYQSENGVNYCLESAMQQELLERLYDTVPKERNGHQHIGLISTLFFLYERTQDEAYAKRCVEILLSLAENKKGVHLNQYTFHENELPAIEKGTSIQRVAGMGNHGMPAVETVWMLAFHSVRNCTAAWEKFGDPQTQQEKVRQALIDRHENYVAYMINGLNGGEDGYSNPGNVFGSKLKSMVLIGVYCDYPKALLDCAHFIEAIVRQYTTYNGAEAEGGSYQAQVVGNLRLTLRSLQIAREHALNKRLIAEGSLLDDYIGESMNHARRVKVGNFRYPNGERVRLADTTITTPTGNREFQTNEIHPDAGWGYFPMCSKDRTYLGLSLSPRKFYHHHNDDLSIVLWGSGAELLPKFGYCKSWYRYFTTFEAGQNGSAVYWRNEPVLDDAGKALRVEYEKYIVANPPPVKPALTYSPESAKTVEELIELRKIGFRSYTNRKPELDYKHWRRTAMHEYSPEGLVVSLDAASPGPVEKGVQFRNRMLMLIPVHGTSSYLADFHRIAGGDMHQIGMKAPLGENSSSTCSAKKVPQEQADATREYWIKKQPWFAEKFFRNVDVLDATESWSVEWVTEKTGVRMRIWGTGSENTVLLSGETIDPIRDPYAKQWTPPADAPPMEFTPHLYVRREAPRGSAGNLQSIAPLIYEHDLADRKNGDRIQEIGTVYFEQEVECAEEHKKPFAVRVVFDSGRIDYLYSSYDQKTRTLDGLNFTGRGAWASKAGQQAEKPWAAVTLRDSSVNGAGWKFASPPLQKLLIHKAGYQQDADTDFGFFRLKGCVNNPNQYIGKWGRAEFGADVSNIYNIKSIEVLEDVEESIIYIEGRPGLEQQDAEWAYIGYPFKSASKQAFFILTGRSEFYSDEFLSAIGN</sequence>
<reference evidence="1 2" key="1">
    <citation type="submission" date="2019-04" db="EMBL/GenBank/DDBJ databases">
        <authorList>
            <person name="Van Vliet M D."/>
        </authorList>
    </citation>
    <scope>NUCLEOTIDE SEQUENCE [LARGE SCALE GENOMIC DNA]</scope>
    <source>
        <strain evidence="1 2">F1</strain>
    </source>
</reference>
<dbReference type="Gene3D" id="2.70.98.70">
    <property type="match status" value="2"/>
</dbReference>
<protein>
    <recommendedName>
        <fullName evidence="3">Heparin-sulfate lyase N-terminal domain-containing protein</fullName>
    </recommendedName>
</protein>
<dbReference type="Gene3D" id="1.50.10.100">
    <property type="entry name" value="Chondroitin AC/alginate lyase"/>
    <property type="match status" value="1"/>
</dbReference>
<accession>A0A6C2U265</accession>
<proteinExistence type="predicted"/>
<keyword evidence="2" id="KW-1185">Reference proteome</keyword>
<dbReference type="AlphaFoldDB" id="A0A6C2U265"/>
<dbReference type="InterPro" id="IPR008929">
    <property type="entry name" value="Chondroitin_lyas"/>
</dbReference>
<evidence type="ECO:0000313" key="2">
    <source>
        <dbReference type="Proteomes" id="UP000366872"/>
    </source>
</evidence>
<dbReference type="Proteomes" id="UP000366872">
    <property type="component" value="Unassembled WGS sequence"/>
</dbReference>
<gene>
    <name evidence="1" type="ORF">PDESU_02637</name>
</gene>
<evidence type="ECO:0000313" key="1">
    <source>
        <dbReference type="EMBL" id="VGO14080.1"/>
    </source>
</evidence>
<dbReference type="EMBL" id="CAAHFG010000001">
    <property type="protein sequence ID" value="VGO14080.1"/>
    <property type="molecule type" value="Genomic_DNA"/>
</dbReference>
<name>A0A6C2U265_PONDE</name>